<dbReference type="Pfam" id="PF00106">
    <property type="entry name" value="adh_short"/>
    <property type="match status" value="1"/>
</dbReference>
<keyword evidence="2" id="KW-0560">Oxidoreductase</keyword>
<dbReference type="Gene3D" id="3.40.50.720">
    <property type="entry name" value="NAD(P)-binding Rossmann-like Domain"/>
    <property type="match status" value="1"/>
</dbReference>
<protein>
    <submittedName>
        <fullName evidence="3">Uncharacterized protein</fullName>
    </submittedName>
</protein>
<dbReference type="SUPFAM" id="SSF51735">
    <property type="entry name" value="NAD(P)-binding Rossmann-fold domains"/>
    <property type="match status" value="1"/>
</dbReference>
<organism evidence="3 4">
    <name type="scientific">Ramalina farinacea</name>
    <dbReference type="NCBI Taxonomy" id="258253"/>
    <lineage>
        <taxon>Eukaryota</taxon>
        <taxon>Fungi</taxon>
        <taxon>Dikarya</taxon>
        <taxon>Ascomycota</taxon>
        <taxon>Pezizomycotina</taxon>
        <taxon>Lecanoromycetes</taxon>
        <taxon>OSLEUM clade</taxon>
        <taxon>Lecanoromycetidae</taxon>
        <taxon>Lecanorales</taxon>
        <taxon>Lecanorineae</taxon>
        <taxon>Ramalinaceae</taxon>
        <taxon>Ramalina</taxon>
    </lineage>
</organism>
<evidence type="ECO:0000313" key="4">
    <source>
        <dbReference type="Proteomes" id="UP001161017"/>
    </source>
</evidence>
<dbReference type="InterPro" id="IPR002347">
    <property type="entry name" value="SDR_fam"/>
</dbReference>
<comment type="similarity">
    <text evidence="1">Belongs to the short-chain dehydrogenases/reductases (SDR) family.</text>
</comment>
<accession>A0AA43TSN6</accession>
<dbReference type="InterPro" id="IPR036291">
    <property type="entry name" value="NAD(P)-bd_dom_sf"/>
</dbReference>
<evidence type="ECO:0000256" key="2">
    <source>
        <dbReference type="ARBA" id="ARBA00023002"/>
    </source>
</evidence>
<dbReference type="PANTHER" id="PTHR44196">
    <property type="entry name" value="DEHYDROGENASE/REDUCTASE SDR FAMILY MEMBER 7B"/>
    <property type="match status" value="1"/>
</dbReference>
<dbReference type="PANTHER" id="PTHR44196:SF1">
    <property type="entry name" value="DEHYDROGENASE_REDUCTASE SDR FAMILY MEMBER 7B"/>
    <property type="match status" value="1"/>
</dbReference>
<proteinExistence type="inferred from homology"/>
<dbReference type="EMBL" id="JAPUFD010000001">
    <property type="protein sequence ID" value="MDI1485400.1"/>
    <property type="molecule type" value="Genomic_DNA"/>
</dbReference>
<evidence type="ECO:0000313" key="3">
    <source>
        <dbReference type="EMBL" id="MDI1485400.1"/>
    </source>
</evidence>
<keyword evidence="4" id="KW-1185">Reference proteome</keyword>
<name>A0AA43TSN6_9LECA</name>
<comment type="caution">
    <text evidence="3">The sequence shown here is derived from an EMBL/GenBank/DDBJ whole genome shotgun (WGS) entry which is preliminary data.</text>
</comment>
<gene>
    <name evidence="3" type="ORF">OHK93_000537</name>
</gene>
<reference evidence="3" key="1">
    <citation type="journal article" date="2023" name="Genome Biol. Evol.">
        <title>First Whole Genome Sequence and Flow Cytometry Genome Size Data for the Lichen-Forming Fungus Ramalina farinacea (Ascomycota).</title>
        <authorList>
            <person name="Llewellyn T."/>
            <person name="Mian S."/>
            <person name="Hill R."/>
            <person name="Leitch I.J."/>
            <person name="Gaya E."/>
        </authorList>
    </citation>
    <scope>NUCLEOTIDE SEQUENCE</scope>
    <source>
        <strain evidence="3">LIQ254RAFAR</strain>
    </source>
</reference>
<dbReference type="Proteomes" id="UP001161017">
    <property type="component" value="Unassembled WGS sequence"/>
</dbReference>
<dbReference type="PRINTS" id="PR00081">
    <property type="entry name" value="GDHRDH"/>
</dbReference>
<sequence>MENFNTVAIIGATSGLGEGFARRFHAAGKTVIATGRRVERLQALQKELPGLGIQRMDTADLATLPDQVSELLKAFPKIDTVMAMAGIQNAIDFKDSKSSSPQAIQNEVDTNVTAPMILAQALVPHLLAQKRPTSFILVSSGLAFVPLALYPVYCPTKAAIHYFAVTLRTQLKDTSCNVIELAPPYVRTELDAAHRDEIVARQGGADKAVKPMGLDTYLDQSMEGFAQKAPKEVAVGSAAIVASAWREAFDPILHKLGRED</sequence>
<evidence type="ECO:0000256" key="1">
    <source>
        <dbReference type="ARBA" id="ARBA00006484"/>
    </source>
</evidence>
<dbReference type="GO" id="GO:0016020">
    <property type="term" value="C:membrane"/>
    <property type="evidence" value="ECO:0007669"/>
    <property type="project" value="TreeGrafter"/>
</dbReference>
<dbReference type="GO" id="GO:0016491">
    <property type="term" value="F:oxidoreductase activity"/>
    <property type="evidence" value="ECO:0007669"/>
    <property type="project" value="UniProtKB-KW"/>
</dbReference>
<dbReference type="AlphaFoldDB" id="A0AA43TSN6"/>